<keyword evidence="6 7" id="KW-0472">Membrane</keyword>
<dbReference type="InterPro" id="IPR003362">
    <property type="entry name" value="Bact_transf"/>
</dbReference>
<evidence type="ECO:0000256" key="2">
    <source>
        <dbReference type="ARBA" id="ARBA00006464"/>
    </source>
</evidence>
<comment type="subcellular location">
    <subcellularLocation>
        <location evidence="1">Membrane</location>
        <topology evidence="1">Multi-pass membrane protein</topology>
    </subcellularLocation>
</comment>
<feature type="transmembrane region" description="Helical" evidence="7">
    <location>
        <begin position="78"/>
        <end position="98"/>
    </location>
</feature>
<dbReference type="RefSeq" id="WP_142811547.1">
    <property type="nucleotide sequence ID" value="NZ_CP036282.1"/>
</dbReference>
<dbReference type="EC" id="2.7.8.31" evidence="9"/>
<dbReference type="InterPro" id="IPR017473">
    <property type="entry name" value="Undecaprenyl-P_gluc_Ptfrase"/>
</dbReference>
<feature type="transmembrane region" description="Helical" evidence="7">
    <location>
        <begin position="49"/>
        <end position="66"/>
    </location>
</feature>
<reference evidence="10" key="2">
    <citation type="journal article" date="2020" name="Int. J. Syst. Evol. Microbiol.">
        <title>Genomic insights into a novel species Rhodoferax aquaticus sp. nov., isolated from freshwater.</title>
        <authorList>
            <person name="Li T."/>
            <person name="Zhuo Y."/>
            <person name="Jin C.Z."/>
            <person name="Wu X."/>
            <person name="Ko S.R."/>
            <person name="Jin F.J."/>
            <person name="Ahn C.Y."/>
            <person name="Oh H.M."/>
            <person name="Lee H.G."/>
            <person name="Jin L."/>
        </authorList>
    </citation>
    <scope>NUCLEOTIDE SEQUENCE [LARGE SCALE GENOMIC DNA]</scope>
    <source>
        <strain evidence="10">Gr-4</strain>
    </source>
</reference>
<evidence type="ECO:0000256" key="5">
    <source>
        <dbReference type="ARBA" id="ARBA00022989"/>
    </source>
</evidence>
<feature type="domain" description="Bacterial sugar transferase" evidence="8">
    <location>
        <begin position="261"/>
        <end position="446"/>
    </location>
</feature>
<feature type="transmembrane region" description="Helical" evidence="7">
    <location>
        <begin position="12"/>
        <end position="37"/>
    </location>
</feature>
<gene>
    <name evidence="9" type="ORF">EXZ61_10400</name>
</gene>
<keyword evidence="4 7" id="KW-0812">Transmembrane</keyword>
<proteinExistence type="inferred from homology"/>
<dbReference type="AlphaFoldDB" id="A0A515EPF3"/>
<dbReference type="Pfam" id="PF13727">
    <property type="entry name" value="CoA_binding_3"/>
    <property type="match status" value="1"/>
</dbReference>
<keyword evidence="3 9" id="KW-0808">Transferase</keyword>
<name>A0A515EPF3_9BURK</name>
<dbReference type="Pfam" id="PF02397">
    <property type="entry name" value="Bac_transf"/>
    <property type="match status" value="1"/>
</dbReference>
<evidence type="ECO:0000313" key="9">
    <source>
        <dbReference type="EMBL" id="QDL54542.1"/>
    </source>
</evidence>
<organism evidence="9 10">
    <name type="scientific">Rhodoferax aquaticus</name>
    <dbReference type="NCBI Taxonomy" id="2527691"/>
    <lineage>
        <taxon>Bacteria</taxon>
        <taxon>Pseudomonadati</taxon>
        <taxon>Pseudomonadota</taxon>
        <taxon>Betaproteobacteria</taxon>
        <taxon>Burkholderiales</taxon>
        <taxon>Comamonadaceae</taxon>
        <taxon>Rhodoferax</taxon>
    </lineage>
</organism>
<feature type="transmembrane region" description="Helical" evidence="7">
    <location>
        <begin position="110"/>
        <end position="133"/>
    </location>
</feature>
<comment type="similarity">
    <text evidence="2">Belongs to the bacterial sugar transferase family.</text>
</comment>
<dbReference type="EMBL" id="CP036282">
    <property type="protein sequence ID" value="QDL54542.1"/>
    <property type="molecule type" value="Genomic_DNA"/>
</dbReference>
<dbReference type="NCBIfam" id="TIGR03023">
    <property type="entry name" value="WcaJ_sugtrans"/>
    <property type="match status" value="1"/>
</dbReference>
<reference evidence="10" key="1">
    <citation type="submission" date="2019-02" db="EMBL/GenBank/DDBJ databases">
        <title>Complete genome sequence of Rhodoferax sp. Gr-4.</title>
        <authorList>
            <person name="Jin L."/>
        </authorList>
    </citation>
    <scope>NUCLEOTIDE SEQUENCE [LARGE SCALE GENOMIC DNA]</scope>
    <source>
        <strain evidence="10">Gr-4</strain>
    </source>
</reference>
<dbReference type="InterPro" id="IPR017475">
    <property type="entry name" value="EPS_sugar_tfrase"/>
</dbReference>
<accession>A0A515EPF3</accession>
<dbReference type="Proteomes" id="UP000317365">
    <property type="component" value="Chromosome"/>
</dbReference>
<keyword evidence="10" id="KW-1185">Reference proteome</keyword>
<evidence type="ECO:0000259" key="8">
    <source>
        <dbReference type="Pfam" id="PF02397"/>
    </source>
</evidence>
<evidence type="ECO:0000256" key="1">
    <source>
        <dbReference type="ARBA" id="ARBA00004141"/>
    </source>
</evidence>
<dbReference type="GO" id="GO:0016020">
    <property type="term" value="C:membrane"/>
    <property type="evidence" value="ECO:0007669"/>
    <property type="project" value="UniProtKB-SubCell"/>
</dbReference>
<evidence type="ECO:0000256" key="3">
    <source>
        <dbReference type="ARBA" id="ARBA00022679"/>
    </source>
</evidence>
<dbReference type="KEGG" id="rhg:EXZ61_10400"/>
<evidence type="ECO:0000256" key="7">
    <source>
        <dbReference type="SAM" id="Phobius"/>
    </source>
</evidence>
<dbReference type="PANTHER" id="PTHR30576">
    <property type="entry name" value="COLANIC BIOSYNTHESIS UDP-GLUCOSE LIPID CARRIER TRANSFERASE"/>
    <property type="match status" value="1"/>
</dbReference>
<feature type="transmembrane region" description="Helical" evidence="7">
    <location>
        <begin position="266"/>
        <end position="287"/>
    </location>
</feature>
<dbReference type="GO" id="GO:0089702">
    <property type="term" value="F:undecaprenyl-phosphate glucose phosphotransferase activity"/>
    <property type="evidence" value="ECO:0007669"/>
    <property type="project" value="UniProtKB-EC"/>
</dbReference>
<protein>
    <submittedName>
        <fullName evidence="9">Undecaprenyl-phosphate glucose phosphotransferase</fullName>
        <ecNumber evidence="9">2.7.8.31</ecNumber>
    </submittedName>
</protein>
<feature type="transmembrane region" description="Helical" evidence="7">
    <location>
        <begin position="232"/>
        <end position="254"/>
    </location>
</feature>
<dbReference type="PANTHER" id="PTHR30576:SF0">
    <property type="entry name" value="UNDECAPRENYL-PHOSPHATE N-ACETYLGALACTOSAMINYL 1-PHOSPHATE TRANSFERASE-RELATED"/>
    <property type="match status" value="1"/>
</dbReference>
<keyword evidence="5 7" id="KW-1133">Transmembrane helix</keyword>
<evidence type="ECO:0000256" key="6">
    <source>
        <dbReference type="ARBA" id="ARBA00023136"/>
    </source>
</evidence>
<evidence type="ECO:0000256" key="4">
    <source>
        <dbReference type="ARBA" id="ARBA00022692"/>
    </source>
</evidence>
<dbReference type="NCBIfam" id="TIGR03025">
    <property type="entry name" value="EPS_sugtrans"/>
    <property type="match status" value="1"/>
</dbReference>
<evidence type="ECO:0000313" key="10">
    <source>
        <dbReference type="Proteomes" id="UP000317365"/>
    </source>
</evidence>
<sequence>MSSFSVRKSSSATGFMVQLLDFLAVCLGGWISFQIRFSGIQEIRPNEKLLILVTALFAALLFGKLYRMWPGGSLVSMVGRVTVGWLATWVLLIVLLALTKSAETYSRIWLVTWLAAGTMTLWIARVISFLAMARMRRAGYQHKTVILYGDAHVLETVKQRIENSTWSGFDIVRTVLRGDGTNLKKLDEELKPDEIWIGLSISNQSNLEEVLHSLRHSVANIRLLPDIMMYQILNHGMSITVGIPMVDISVSPMFGGRTVAKALVDYTVAAIALVLLSPVLLVIAIAVKVSSPGPVLFSQKRLGWNDEEIWVYKFRSMYLHQDAPDTVTQAKRADARITKVGGFLRRTSLDELPQFINVLQGKMSVVGPRPHALQHNRDYVKLIPKYALRHKVKPGITGWAQICGYRGETDTLDKMEGRVKHDIYYLEHWSVWLDLKIIALTPFATIQNKNVY</sequence>